<evidence type="ECO:0000313" key="2">
    <source>
        <dbReference type="EMBL" id="DAD69609.1"/>
    </source>
</evidence>
<dbReference type="InterPro" id="IPR001387">
    <property type="entry name" value="Cro/C1-type_HTH"/>
</dbReference>
<evidence type="ECO:0000259" key="1">
    <source>
        <dbReference type="PROSITE" id="PS50943"/>
    </source>
</evidence>
<dbReference type="CDD" id="cd00093">
    <property type="entry name" value="HTH_XRE"/>
    <property type="match status" value="1"/>
</dbReference>
<sequence>MGRDAMKAGENICFRCRKQAAKYNDRLSSREGAAELLGVSVSSLADYELGNTKVIPVDKIVLMADLYGAPELKLWYCSQECPIGRSCKDVLPEGTSTVEQTTLKLLKWLKQDEVQSVKDTLVDITEDGVITEDERVDLVEILEYLDGLIKAAGELRLIGSKVLNGGQV</sequence>
<name>A0A8S5LI99_9CAUD</name>
<reference evidence="2" key="1">
    <citation type="journal article" date="2021" name="Proc. Natl. Acad. Sci. U.S.A.">
        <title>A Catalog of Tens of Thousands of Viruses from Human Metagenomes Reveals Hidden Associations with Chronic Diseases.</title>
        <authorList>
            <person name="Tisza M.J."/>
            <person name="Buck C.B."/>
        </authorList>
    </citation>
    <scope>NUCLEOTIDE SEQUENCE</scope>
    <source>
        <strain evidence="2">Ctbwh6</strain>
    </source>
</reference>
<accession>A0A8S5LI99</accession>
<protein>
    <submittedName>
        <fullName evidence="2">Regulatory protein</fullName>
    </submittedName>
</protein>
<dbReference type="Pfam" id="PF13560">
    <property type="entry name" value="HTH_31"/>
    <property type="match status" value="1"/>
</dbReference>
<feature type="domain" description="HTH cro/C1-type" evidence="1">
    <location>
        <begin position="34"/>
        <end position="74"/>
    </location>
</feature>
<organism evidence="2">
    <name type="scientific">Myoviridae sp. ctbwh6</name>
    <dbReference type="NCBI Taxonomy" id="2827611"/>
    <lineage>
        <taxon>Viruses</taxon>
        <taxon>Duplodnaviria</taxon>
        <taxon>Heunggongvirae</taxon>
        <taxon>Uroviricota</taxon>
        <taxon>Caudoviricetes</taxon>
    </lineage>
</organism>
<proteinExistence type="predicted"/>
<dbReference type="PROSITE" id="PS50943">
    <property type="entry name" value="HTH_CROC1"/>
    <property type="match status" value="1"/>
</dbReference>
<dbReference type="EMBL" id="BK015852">
    <property type="protein sequence ID" value="DAD69609.1"/>
    <property type="molecule type" value="Genomic_DNA"/>
</dbReference>